<proteinExistence type="predicted"/>
<accession>L7LBM7</accession>
<organism evidence="1 2">
    <name type="scientific">Gordonia hirsuta DSM 44140 = NBRC 16056</name>
    <dbReference type="NCBI Taxonomy" id="1121927"/>
    <lineage>
        <taxon>Bacteria</taxon>
        <taxon>Bacillati</taxon>
        <taxon>Actinomycetota</taxon>
        <taxon>Actinomycetes</taxon>
        <taxon>Mycobacteriales</taxon>
        <taxon>Gordoniaceae</taxon>
        <taxon>Gordonia</taxon>
    </lineage>
</organism>
<dbReference type="EMBL" id="BANT01000019">
    <property type="protein sequence ID" value="GAC57443.1"/>
    <property type="molecule type" value="Genomic_DNA"/>
</dbReference>
<keyword evidence="2" id="KW-1185">Reference proteome</keyword>
<gene>
    <name evidence="1" type="ORF">GOHSU_19_00480</name>
</gene>
<dbReference type="AlphaFoldDB" id="L7LBM7"/>
<name>L7LBM7_9ACTN</name>
<dbReference type="STRING" id="1121927.GOHSU_19_00480"/>
<evidence type="ECO:0000313" key="1">
    <source>
        <dbReference type="EMBL" id="GAC57443.1"/>
    </source>
</evidence>
<evidence type="ECO:0000313" key="2">
    <source>
        <dbReference type="Proteomes" id="UP000053405"/>
    </source>
</evidence>
<dbReference type="RefSeq" id="WP_005939538.1">
    <property type="nucleotide sequence ID" value="NZ_ATVK01000010.1"/>
</dbReference>
<protein>
    <submittedName>
        <fullName evidence="1">Uncharacterized protein</fullName>
    </submittedName>
</protein>
<comment type="caution">
    <text evidence="1">The sequence shown here is derived from an EMBL/GenBank/DDBJ whole genome shotgun (WGS) entry which is preliminary data.</text>
</comment>
<reference evidence="1 2" key="1">
    <citation type="submission" date="2012-12" db="EMBL/GenBank/DDBJ databases">
        <title>Whole genome shotgun sequence of Gordonia hirsuta NBRC 16056.</title>
        <authorList>
            <person name="Isaki-Nakamura S."/>
            <person name="Hosoyama A."/>
            <person name="Tsuchikane K."/>
            <person name="Katsumata H."/>
            <person name="Baba S."/>
            <person name="Yamazaki S."/>
            <person name="Fujita N."/>
        </authorList>
    </citation>
    <scope>NUCLEOTIDE SEQUENCE [LARGE SCALE GENOMIC DNA]</scope>
    <source>
        <strain evidence="1 2">NBRC 16056</strain>
    </source>
</reference>
<dbReference type="OrthoDB" id="3825591at2"/>
<sequence>MKLSDQQIVTVLDRTAAIADPILDILAYSDPLNVKPRTFGRRWWDVIPTWFGDLTATALDVADWPGTAAWEALSMNQKADWWVRRIGSVTSLGAAFPAVFGVWTKKVPAGTLLGSASQALIVLAIGREYGVVRRNEQIDMLGEVLFGRAVDGSAVKHAERQKLAGTDDDASRLRAVLKGLWEIGTGLYGLDRALGARPQSPSFLQHMAWLPVIGGPATYVGERVALRRAFDTAREWIVAHPGAIGL</sequence>
<dbReference type="eggNOG" id="ENOG5032V0H">
    <property type="taxonomic scope" value="Bacteria"/>
</dbReference>
<dbReference type="Proteomes" id="UP000053405">
    <property type="component" value="Unassembled WGS sequence"/>
</dbReference>